<proteinExistence type="predicted"/>
<dbReference type="Proteomes" id="UP000186112">
    <property type="component" value="Unassembled WGS sequence"/>
</dbReference>
<evidence type="ECO:0000313" key="3">
    <source>
        <dbReference type="EMBL" id="OLS03035.1"/>
    </source>
</evidence>
<feature type="transmembrane region" description="Helical" evidence="1">
    <location>
        <begin position="58"/>
        <end position="76"/>
    </location>
</feature>
<feature type="transmembrane region" description="Helical" evidence="1">
    <location>
        <begin position="189"/>
        <end position="212"/>
    </location>
</feature>
<feature type="domain" description="Sensor histidine kinase NatK-like C-terminal" evidence="2">
    <location>
        <begin position="328"/>
        <end position="430"/>
    </location>
</feature>
<dbReference type="PANTHER" id="PTHR40448">
    <property type="entry name" value="TWO-COMPONENT SENSOR HISTIDINE KINASE"/>
    <property type="match status" value="1"/>
</dbReference>
<dbReference type="SUPFAM" id="SSF55874">
    <property type="entry name" value="ATPase domain of HSP90 chaperone/DNA topoisomerase II/histidine kinase"/>
    <property type="match status" value="1"/>
</dbReference>
<feature type="transmembrane region" description="Helical" evidence="1">
    <location>
        <begin position="121"/>
        <end position="142"/>
    </location>
</feature>
<feature type="transmembrane region" description="Helical" evidence="1">
    <location>
        <begin position="34"/>
        <end position="52"/>
    </location>
</feature>
<sequence length="436" mass="51005">MYNPNTIISLIFTIIHAFIFIGLLSVFRKGKDYKLFDIIAIISIVIVSHILTFLGIATYIKVILISIMLFLITFLYKIRFYERILLVILYYFIIIVSELLVTLFLSNILYINLETIESTYIYSYLFLGIISEFLAIIIFSIVKRSFSLKKVILPRYLNYILILIILLSITSMLLLFNAALNTVSKNIQFILFIICLLILFINLSILIIYFSANNFYIGLQKKTTRKIYNKSYKKFIINAEKREDSLSKMWHDINNHIKTLEKMNDLESNKSIDYINALKNQIESIPNKINSGNKLIDIILNDKYLEAISHNIIFNIKVIAPPKLNMDDLDLSSILFNTIDNSIEACLNSNLENKYIYLQLYPDGNFLYYKIKNNYDESNSSFNKKLFLNKKEYIQKGYGLRIVRDIVEKYDGYIDIDKGDNEYSVTIVLPLRYLTF</sequence>
<evidence type="ECO:0000313" key="4">
    <source>
        <dbReference type="Proteomes" id="UP000186112"/>
    </source>
</evidence>
<evidence type="ECO:0000259" key="2">
    <source>
        <dbReference type="Pfam" id="PF14501"/>
    </source>
</evidence>
<keyword evidence="1" id="KW-0812">Transmembrane</keyword>
<keyword evidence="4" id="KW-1185">Reference proteome</keyword>
<dbReference type="RefSeq" id="WP_075725256.1">
    <property type="nucleotide sequence ID" value="NZ_LTDM01000011.1"/>
</dbReference>
<keyword evidence="1" id="KW-0472">Membrane</keyword>
<dbReference type="GO" id="GO:0042802">
    <property type="term" value="F:identical protein binding"/>
    <property type="evidence" value="ECO:0007669"/>
    <property type="project" value="TreeGrafter"/>
</dbReference>
<feature type="transmembrane region" description="Helical" evidence="1">
    <location>
        <begin position="156"/>
        <end position="177"/>
    </location>
</feature>
<dbReference type="InterPro" id="IPR032834">
    <property type="entry name" value="NatK-like_C"/>
</dbReference>
<feature type="transmembrane region" description="Helical" evidence="1">
    <location>
        <begin position="88"/>
        <end position="109"/>
    </location>
</feature>
<feature type="transmembrane region" description="Helical" evidence="1">
    <location>
        <begin position="6"/>
        <end position="27"/>
    </location>
</feature>
<dbReference type="PANTHER" id="PTHR40448:SF1">
    <property type="entry name" value="TWO-COMPONENT SENSOR HISTIDINE KINASE"/>
    <property type="match status" value="1"/>
</dbReference>
<organism evidence="3 4">
    <name type="scientific">Tissierella creatinophila DSM 6911</name>
    <dbReference type="NCBI Taxonomy" id="1123403"/>
    <lineage>
        <taxon>Bacteria</taxon>
        <taxon>Bacillati</taxon>
        <taxon>Bacillota</taxon>
        <taxon>Tissierellia</taxon>
        <taxon>Tissierellales</taxon>
        <taxon>Tissierellaceae</taxon>
        <taxon>Tissierella</taxon>
    </lineage>
</organism>
<dbReference type="AlphaFoldDB" id="A0A1U7M6X5"/>
<dbReference type="OrthoDB" id="1749546at2"/>
<comment type="caution">
    <text evidence="3">The sequence shown here is derived from an EMBL/GenBank/DDBJ whole genome shotgun (WGS) entry which is preliminary data.</text>
</comment>
<name>A0A1U7M6X5_TISCR</name>
<dbReference type="EMBL" id="LTDM01000011">
    <property type="protein sequence ID" value="OLS03035.1"/>
    <property type="molecule type" value="Genomic_DNA"/>
</dbReference>
<accession>A0A1U7M6X5</accession>
<evidence type="ECO:0000256" key="1">
    <source>
        <dbReference type="SAM" id="Phobius"/>
    </source>
</evidence>
<gene>
    <name evidence="3" type="ORF">TICRE_07310</name>
</gene>
<reference evidence="3 4" key="1">
    <citation type="submission" date="2016-02" db="EMBL/GenBank/DDBJ databases">
        <title>Genome sequence of Tissierella creatinophila DSM 6911.</title>
        <authorList>
            <person name="Poehlein A."/>
            <person name="Daniel R."/>
        </authorList>
    </citation>
    <scope>NUCLEOTIDE SEQUENCE [LARGE SCALE GENOMIC DNA]</scope>
    <source>
        <strain evidence="3 4">DSM 6911</strain>
    </source>
</reference>
<dbReference type="InterPro" id="IPR036890">
    <property type="entry name" value="HATPase_C_sf"/>
</dbReference>
<keyword evidence="1" id="KW-1133">Transmembrane helix</keyword>
<dbReference type="Pfam" id="PF14501">
    <property type="entry name" value="HATPase_c_5"/>
    <property type="match status" value="1"/>
</dbReference>
<dbReference type="Gene3D" id="3.30.565.10">
    <property type="entry name" value="Histidine kinase-like ATPase, C-terminal domain"/>
    <property type="match status" value="1"/>
</dbReference>
<protein>
    <recommendedName>
        <fullName evidence="2">Sensor histidine kinase NatK-like C-terminal domain-containing protein</fullName>
    </recommendedName>
</protein>